<dbReference type="GO" id="GO:0005576">
    <property type="term" value="C:extracellular region"/>
    <property type="evidence" value="ECO:0007669"/>
    <property type="project" value="UniProtKB-SubCell"/>
</dbReference>
<comment type="subcellular location">
    <subcellularLocation>
        <location evidence="1">Secreted</location>
    </subcellularLocation>
</comment>
<name>A0A7X1N6S5_9BURK</name>
<gene>
    <name evidence="6" type="ORF">GCT13_05375</name>
</gene>
<feature type="signal peptide" evidence="4">
    <location>
        <begin position="1"/>
        <end position="25"/>
    </location>
</feature>
<protein>
    <recommendedName>
        <fullName evidence="5">Right handed beta helix domain-containing protein</fullName>
    </recommendedName>
</protein>
<evidence type="ECO:0000256" key="1">
    <source>
        <dbReference type="ARBA" id="ARBA00004613"/>
    </source>
</evidence>
<dbReference type="SUPFAM" id="SSF51126">
    <property type="entry name" value="Pectin lyase-like"/>
    <property type="match status" value="1"/>
</dbReference>
<dbReference type="InterPro" id="IPR012334">
    <property type="entry name" value="Pectin_lyas_fold"/>
</dbReference>
<dbReference type="GO" id="GO:0016837">
    <property type="term" value="F:carbon-oxygen lyase activity, acting on polysaccharides"/>
    <property type="evidence" value="ECO:0007669"/>
    <property type="project" value="TreeGrafter"/>
</dbReference>
<dbReference type="AlphaFoldDB" id="A0A7X1N6S5"/>
<keyword evidence="2" id="KW-0964">Secreted</keyword>
<dbReference type="Proteomes" id="UP000484381">
    <property type="component" value="Unassembled WGS sequence"/>
</dbReference>
<dbReference type="PANTHER" id="PTHR40088:SF2">
    <property type="entry name" value="SECRETED SUGAR HYDROLASE"/>
    <property type="match status" value="1"/>
</dbReference>
<dbReference type="InterPro" id="IPR052052">
    <property type="entry name" value="Polysaccharide_Lyase_9"/>
</dbReference>
<comment type="caution">
    <text evidence="6">The sequence shown here is derived from an EMBL/GenBank/DDBJ whole genome shotgun (WGS) entry which is preliminary data.</text>
</comment>
<dbReference type="InterPro" id="IPR011050">
    <property type="entry name" value="Pectin_lyase_fold/virulence"/>
</dbReference>
<feature type="domain" description="Right handed beta helix" evidence="5">
    <location>
        <begin position="291"/>
        <end position="453"/>
    </location>
</feature>
<evidence type="ECO:0000256" key="4">
    <source>
        <dbReference type="SAM" id="SignalP"/>
    </source>
</evidence>
<reference evidence="6 7" key="1">
    <citation type="submission" date="2019-10" db="EMBL/GenBank/DDBJ databases">
        <title>Paraburkholderia sp. isolated from nodules of Mimosa pudica from Brazilian Atlantic Forest soils.</title>
        <authorList>
            <person name="Paulitsch F."/>
            <person name="Hungria M."/>
            <person name="Dall'Agnol R."/>
        </authorList>
    </citation>
    <scope>NUCLEOTIDE SEQUENCE [LARGE SCALE GENOMIC DNA]</scope>
    <source>
        <strain evidence="6 7">CNPSo 3157</strain>
    </source>
</reference>
<evidence type="ECO:0000256" key="2">
    <source>
        <dbReference type="ARBA" id="ARBA00022525"/>
    </source>
</evidence>
<dbReference type="InterPro" id="IPR006626">
    <property type="entry name" value="PbH1"/>
</dbReference>
<accession>A0A7X1N6S5</accession>
<dbReference type="Gene3D" id="2.160.20.10">
    <property type="entry name" value="Single-stranded right-handed beta-helix, Pectin lyase-like"/>
    <property type="match status" value="2"/>
</dbReference>
<proteinExistence type="predicted"/>
<evidence type="ECO:0000259" key="5">
    <source>
        <dbReference type="Pfam" id="PF13229"/>
    </source>
</evidence>
<feature type="chain" id="PRO_5031113002" description="Right handed beta helix domain-containing protein" evidence="4">
    <location>
        <begin position="26"/>
        <end position="634"/>
    </location>
</feature>
<sequence length="634" mass="66273">MILESCCRKAGMAAVVTVAMVFSLAGCGGDSGTDIADAASAATAKSAALAAVASSAPDPEPLIDMTGVRNTGAGSVRVGTAAYAVPSGAVIYVSPSGSDTAAGTLAAPLATIQQAVNKASAGATIVLRAGSYHERITTNRQVTIQAYPRETVWLEGSSVVSAWTRTSSASKYVWAAGWNHVFSHDPTFTRGAADGTGSGQFINPAYPMAAHPDQVWVDGVAQTQVASLGQVTPGSFFYDETGAKLYLGADPTGHVVRASDIQVAITDNSTGSTFQGFGVRRYAPSVPDMGAVQLLGSGVTFRNVAVLDNATTGLFVGNANATVQNVTVARSGLLGVGGNRTDGLRMQGLLAVANNQEHFNMSPVAGGFKTSHSRHVVVSDSVFLRNLGTGLWFDESSYDIKILSNDSIGNAGHGLDTEISDTAQFVNNLVVSNGGSGIKVINTSDVDIWNNTLAKNSTTTSERNLNIVMDTRRWATATSSSQKDLRPNVATPPDMTWITGPTNVHNNVITGGSGNCLICMEDYSHQYTAAQLKTTPDNNVYQRSLVNAPTWVAVWSRGQINVNPAVYTTLRAFSSDTGQEMHGFFLDGPAALDASYKLTPAVSSAINTVSAPLPPEIAMLIQKPAGIRALGVWW</sequence>
<dbReference type="InterPro" id="IPR039448">
    <property type="entry name" value="Beta_helix"/>
</dbReference>
<evidence type="ECO:0000313" key="6">
    <source>
        <dbReference type="EMBL" id="MPW16375.1"/>
    </source>
</evidence>
<keyword evidence="3 4" id="KW-0732">Signal</keyword>
<dbReference type="Pfam" id="PF13229">
    <property type="entry name" value="Beta_helix"/>
    <property type="match status" value="1"/>
</dbReference>
<organism evidence="6 7">
    <name type="scientific">Paraburkholderia franconis</name>
    <dbReference type="NCBI Taxonomy" id="2654983"/>
    <lineage>
        <taxon>Bacteria</taxon>
        <taxon>Pseudomonadati</taxon>
        <taxon>Pseudomonadota</taxon>
        <taxon>Betaproteobacteria</taxon>
        <taxon>Burkholderiales</taxon>
        <taxon>Burkholderiaceae</taxon>
        <taxon>Paraburkholderia</taxon>
    </lineage>
</organism>
<dbReference type="EMBL" id="WHNP01000004">
    <property type="protein sequence ID" value="MPW16375.1"/>
    <property type="molecule type" value="Genomic_DNA"/>
</dbReference>
<dbReference type="PANTHER" id="PTHR40088">
    <property type="entry name" value="PECTATE LYASE (EUROFUNG)"/>
    <property type="match status" value="1"/>
</dbReference>
<dbReference type="SMART" id="SM00710">
    <property type="entry name" value="PbH1"/>
    <property type="match status" value="6"/>
</dbReference>
<evidence type="ECO:0000313" key="7">
    <source>
        <dbReference type="Proteomes" id="UP000484381"/>
    </source>
</evidence>
<evidence type="ECO:0000256" key="3">
    <source>
        <dbReference type="ARBA" id="ARBA00022729"/>
    </source>
</evidence>
<keyword evidence="7" id="KW-1185">Reference proteome</keyword>